<dbReference type="Gene3D" id="1.10.390.10">
    <property type="entry name" value="Neutral Protease Domain 2"/>
    <property type="match status" value="1"/>
</dbReference>
<comment type="similarity">
    <text evidence="2 9">Belongs to the peptidase M1 family.</text>
</comment>
<evidence type="ECO:0000256" key="3">
    <source>
        <dbReference type="ARBA" id="ARBA00022438"/>
    </source>
</evidence>
<dbReference type="SUPFAM" id="SSF55486">
    <property type="entry name" value="Metalloproteases ('zincins'), catalytic domain"/>
    <property type="match status" value="1"/>
</dbReference>
<protein>
    <recommendedName>
        <fullName evidence="9">Aminopeptidase</fullName>
        <ecNumber evidence="9">3.4.11.-</ecNumber>
    </recommendedName>
</protein>
<keyword evidence="10" id="KW-0732">Signal</keyword>
<reference evidence="14 15" key="1">
    <citation type="submission" date="2017-05" db="EMBL/GenBank/DDBJ databases">
        <authorList>
            <person name="Varghese N."/>
            <person name="Submissions S."/>
        </authorList>
    </citation>
    <scope>NUCLEOTIDE SEQUENCE [LARGE SCALE GENOMIC DNA]</scope>
    <source>
        <strain evidence="14 15">SM16</strain>
    </source>
</reference>
<dbReference type="PANTHER" id="PTHR11533">
    <property type="entry name" value="PROTEASE M1 ZINC METALLOPROTEASE"/>
    <property type="match status" value="1"/>
</dbReference>
<dbReference type="InterPro" id="IPR014782">
    <property type="entry name" value="Peptidase_M1_dom"/>
</dbReference>
<dbReference type="Gene3D" id="2.60.40.1910">
    <property type="match status" value="1"/>
</dbReference>
<feature type="domain" description="Peptidase M1 membrane alanine aminopeptidase" evidence="11">
    <location>
        <begin position="268"/>
        <end position="485"/>
    </location>
</feature>
<evidence type="ECO:0000256" key="9">
    <source>
        <dbReference type="RuleBase" id="RU364040"/>
    </source>
</evidence>
<evidence type="ECO:0000256" key="4">
    <source>
        <dbReference type="ARBA" id="ARBA00022670"/>
    </source>
</evidence>
<accession>A0ABY1QSV2</accession>
<dbReference type="EMBL" id="FXUI01000012">
    <property type="protein sequence ID" value="SMP79098.1"/>
    <property type="molecule type" value="Genomic_DNA"/>
</dbReference>
<keyword evidence="3 9" id="KW-0031">Aminopeptidase</keyword>
<dbReference type="CDD" id="cd09601">
    <property type="entry name" value="M1_APN-Q_like"/>
    <property type="match status" value="1"/>
</dbReference>
<feature type="signal peptide" evidence="10">
    <location>
        <begin position="1"/>
        <end position="24"/>
    </location>
</feature>
<dbReference type="Gene3D" id="2.60.40.1730">
    <property type="entry name" value="tricorn interacting facor f3 domain"/>
    <property type="match status" value="1"/>
</dbReference>
<dbReference type="InterPro" id="IPR045357">
    <property type="entry name" value="Aminopeptidase_N-like_N"/>
</dbReference>
<dbReference type="Pfam" id="PF11838">
    <property type="entry name" value="ERAP1_C"/>
    <property type="match status" value="1"/>
</dbReference>
<proteinExistence type="inferred from homology"/>
<keyword evidence="5 9" id="KW-0479">Metal-binding</keyword>
<dbReference type="RefSeq" id="WP_283406895.1">
    <property type="nucleotide sequence ID" value="NZ_FXUI01000012.1"/>
</dbReference>
<evidence type="ECO:0000256" key="2">
    <source>
        <dbReference type="ARBA" id="ARBA00010136"/>
    </source>
</evidence>
<comment type="cofactor">
    <cofactor evidence="9">
        <name>Zn(2+)</name>
        <dbReference type="ChEBI" id="CHEBI:29105"/>
    </cofactor>
    <text evidence="9">Binds 1 zinc ion per subunit.</text>
</comment>
<dbReference type="Gene3D" id="1.25.50.20">
    <property type="match status" value="1"/>
</dbReference>
<evidence type="ECO:0000313" key="14">
    <source>
        <dbReference type="EMBL" id="SMP79098.1"/>
    </source>
</evidence>
<evidence type="ECO:0000256" key="7">
    <source>
        <dbReference type="ARBA" id="ARBA00022833"/>
    </source>
</evidence>
<comment type="catalytic activity">
    <reaction evidence="1">
        <text>Release of an N-terminal amino acid, Xaa-|-Yaa- from a peptide, amide or arylamide. Xaa is preferably Ala, but may be most amino acids including Pro (slow action). When a terminal hydrophobic residue is followed by a prolyl residue, the two may be released as an intact Xaa-Pro dipeptide.</text>
        <dbReference type="EC" id="3.4.11.2"/>
    </reaction>
</comment>
<evidence type="ECO:0000313" key="15">
    <source>
        <dbReference type="Proteomes" id="UP001157910"/>
    </source>
</evidence>
<dbReference type="InterPro" id="IPR024571">
    <property type="entry name" value="ERAP1-like_C_dom"/>
</dbReference>
<dbReference type="Pfam" id="PF01433">
    <property type="entry name" value="Peptidase_M1"/>
    <property type="match status" value="1"/>
</dbReference>
<dbReference type="InterPro" id="IPR042097">
    <property type="entry name" value="Aminopeptidase_N-like_N_sf"/>
</dbReference>
<evidence type="ECO:0000259" key="11">
    <source>
        <dbReference type="Pfam" id="PF01433"/>
    </source>
</evidence>
<name>A0ABY1QSV2_9SPHN</name>
<keyword evidence="15" id="KW-1185">Reference proteome</keyword>
<evidence type="ECO:0000256" key="8">
    <source>
        <dbReference type="ARBA" id="ARBA00023049"/>
    </source>
</evidence>
<dbReference type="PANTHER" id="PTHR11533:SF174">
    <property type="entry name" value="PUROMYCIN-SENSITIVE AMINOPEPTIDASE-RELATED"/>
    <property type="match status" value="1"/>
</dbReference>
<feature type="domain" description="Aminopeptidase N-like N-terminal" evidence="13">
    <location>
        <begin position="51"/>
        <end position="234"/>
    </location>
</feature>
<feature type="domain" description="ERAP1-like C-terminal" evidence="12">
    <location>
        <begin position="560"/>
        <end position="864"/>
    </location>
</feature>
<keyword evidence="4 9" id="KW-0645">Protease</keyword>
<dbReference type="Pfam" id="PF17900">
    <property type="entry name" value="Peptidase_M1_N"/>
    <property type="match status" value="1"/>
</dbReference>
<evidence type="ECO:0000256" key="1">
    <source>
        <dbReference type="ARBA" id="ARBA00000098"/>
    </source>
</evidence>
<dbReference type="SUPFAM" id="SSF63737">
    <property type="entry name" value="Leukotriene A4 hydrolase N-terminal domain"/>
    <property type="match status" value="1"/>
</dbReference>
<evidence type="ECO:0000256" key="6">
    <source>
        <dbReference type="ARBA" id="ARBA00022801"/>
    </source>
</evidence>
<dbReference type="InterPro" id="IPR027268">
    <property type="entry name" value="Peptidase_M4/M1_CTD_sf"/>
</dbReference>
<feature type="chain" id="PRO_5045660246" description="Aminopeptidase" evidence="10">
    <location>
        <begin position="25"/>
        <end position="886"/>
    </location>
</feature>
<sequence>MKRTYRRFALALLASVALPMSAGAQGVGNASTTKGATAETVTTQLPRAVRPSHYDLTITPDAQAMTFEGQAAITIDVVEATRTITLHAADLAIAKAALTTKTGRKAGAPTVTLDTKAQTATFTFTKPVAPGSYVLSIDYAGKINTQAFGLFALDYKAADGSQKRALFTQFENSDARRFMPSWDEPFYKATFSLKTIVPTDEVAVGNLPVESRKDLGQGKTLVTFGTSPRMSTYLLFFSLGDFERKTVMVGDTEVGVLTKRGDLAQADYALKASADMLPWMNEYFGEKYPLPKLDHIAAPGRSQFFSAMENWGGIFYFENAMLLDPKIASNSLRERIFTVVAHEMAHQWFGDLVTMSWWDDLWLNEGFASWLESRATEKFHPEWHPELTALGSRESAMGQDAYVTTHPVIHPIKTVEEASQAFDSITYSKGEAVIRMLEAYAGSDEWRAGVQAYMKRYSHSNTVTDDLWREIDKASGKPISEIAHDFTLQPGIPLVKVTATCNAGSTAVALEQGEFTRDRAGKQPLAWRVPVRVAQVGGTAQAETLLQGKGALQVAGCSPVIVNAGQTGYYRVLYDPRTFAGIAKNIATVKPVDQLGILNDAVALGYAGNQPMADMLDLVKNLPADASPQVMERAASVISGLAPYAEANPKRKAALTRFATARLLPVLKGLGWTPKADEPATAGELRATLIEVLGDLGEKTVVAEARRRFADPAAIDPSVKVAILGVVAKNADAATWDALHAMAKDETSAQVRTTLYSLLGRAADPALADKALALSLTDEPGLTTSPVIVSSVGAEHPERTFDFVMANYDAVMGRVDVSGATRYVARLSATSADPAMVGKLDAYAKQRLAAGSRRPVDEAIAKIQDRIKVAQTRLPEVDAWLAKAGY</sequence>
<gene>
    <name evidence="14" type="ORF">SAMN06296065_11251</name>
</gene>
<dbReference type="InterPro" id="IPR034016">
    <property type="entry name" value="M1_APN-typ"/>
</dbReference>
<evidence type="ECO:0000256" key="5">
    <source>
        <dbReference type="ARBA" id="ARBA00022723"/>
    </source>
</evidence>
<dbReference type="InterPro" id="IPR050344">
    <property type="entry name" value="Peptidase_M1_aminopeptidases"/>
</dbReference>
<keyword evidence="6 9" id="KW-0378">Hydrolase</keyword>
<organism evidence="14 15">
    <name type="scientific">Novosphingobium panipatense</name>
    <dbReference type="NCBI Taxonomy" id="428991"/>
    <lineage>
        <taxon>Bacteria</taxon>
        <taxon>Pseudomonadati</taxon>
        <taxon>Pseudomonadota</taxon>
        <taxon>Alphaproteobacteria</taxon>
        <taxon>Sphingomonadales</taxon>
        <taxon>Sphingomonadaceae</taxon>
        <taxon>Novosphingobium</taxon>
    </lineage>
</organism>
<evidence type="ECO:0000259" key="12">
    <source>
        <dbReference type="Pfam" id="PF11838"/>
    </source>
</evidence>
<dbReference type="InterPro" id="IPR001930">
    <property type="entry name" value="Peptidase_M1"/>
</dbReference>
<dbReference type="Proteomes" id="UP001157910">
    <property type="component" value="Unassembled WGS sequence"/>
</dbReference>
<evidence type="ECO:0000259" key="13">
    <source>
        <dbReference type="Pfam" id="PF17900"/>
    </source>
</evidence>
<dbReference type="EC" id="3.4.11.-" evidence="9"/>
<dbReference type="PRINTS" id="PR00756">
    <property type="entry name" value="ALADIPTASE"/>
</dbReference>
<keyword evidence="8 9" id="KW-0482">Metalloprotease</keyword>
<dbReference type="GO" id="GO:0004177">
    <property type="term" value="F:aminopeptidase activity"/>
    <property type="evidence" value="ECO:0007669"/>
    <property type="project" value="UniProtKB-KW"/>
</dbReference>
<evidence type="ECO:0000256" key="10">
    <source>
        <dbReference type="SAM" id="SignalP"/>
    </source>
</evidence>
<comment type="caution">
    <text evidence="14">The sequence shown here is derived from an EMBL/GenBank/DDBJ whole genome shotgun (WGS) entry which is preliminary data.</text>
</comment>
<keyword evidence="7 9" id="KW-0862">Zinc</keyword>